<comment type="caution">
    <text evidence="11">The sequence shown here is derived from an EMBL/GenBank/DDBJ whole genome shotgun (WGS) entry which is preliminary data.</text>
</comment>
<keyword evidence="7" id="KW-0627">Porphyrin biosynthesis</keyword>
<comment type="similarity">
    <text evidence="4">Belongs to the HMBS family.</text>
</comment>
<feature type="domain" description="Porphobilinogen deaminase N-terminal" evidence="9">
    <location>
        <begin position="3"/>
        <end position="209"/>
    </location>
</feature>
<dbReference type="PANTHER" id="PTHR11557:SF0">
    <property type="entry name" value="PORPHOBILINOGEN DEAMINASE"/>
    <property type="match status" value="1"/>
</dbReference>
<comment type="cofactor">
    <cofactor evidence="1">
        <name>dipyrromethane</name>
        <dbReference type="ChEBI" id="CHEBI:60342"/>
    </cofactor>
</comment>
<evidence type="ECO:0000259" key="10">
    <source>
        <dbReference type="Pfam" id="PF03900"/>
    </source>
</evidence>
<dbReference type="NCBIfam" id="TIGR00212">
    <property type="entry name" value="hemC"/>
    <property type="match status" value="1"/>
</dbReference>
<dbReference type="FunFam" id="3.40.190.10:FF:000086">
    <property type="entry name" value="Probable porphobilinogen deaminase"/>
    <property type="match status" value="1"/>
</dbReference>
<dbReference type="InterPro" id="IPR036803">
    <property type="entry name" value="Porphobilinogen_deaminase_C_sf"/>
</dbReference>
<dbReference type="InterPro" id="IPR000860">
    <property type="entry name" value="HemC"/>
</dbReference>
<dbReference type="PIRSF" id="PIRSF001438">
    <property type="entry name" value="4pyrrol_synth_OHMeBilane_synth"/>
    <property type="match status" value="1"/>
</dbReference>
<dbReference type="Gene3D" id="3.40.190.10">
    <property type="entry name" value="Periplasmic binding protein-like II"/>
    <property type="match status" value="2"/>
</dbReference>
<dbReference type="GO" id="GO:0004418">
    <property type="term" value="F:hydroxymethylbilane synthase activity"/>
    <property type="evidence" value="ECO:0007669"/>
    <property type="project" value="UniProtKB-EC"/>
</dbReference>
<proteinExistence type="inferred from homology"/>
<dbReference type="InterPro" id="IPR022418">
    <property type="entry name" value="Porphobilinogen_deaminase_C"/>
</dbReference>
<dbReference type="Pfam" id="PF03900">
    <property type="entry name" value="Porphobil_deamC"/>
    <property type="match status" value="1"/>
</dbReference>
<evidence type="ECO:0000256" key="1">
    <source>
        <dbReference type="ARBA" id="ARBA00001916"/>
    </source>
</evidence>
<evidence type="ECO:0000313" key="11">
    <source>
        <dbReference type="EMBL" id="GAI07536.1"/>
    </source>
</evidence>
<name>X1LNZ3_9ZZZZ</name>
<dbReference type="HAMAP" id="MF_00260">
    <property type="entry name" value="Porphobil_deam"/>
    <property type="match status" value="1"/>
</dbReference>
<feature type="domain" description="Porphobilinogen deaminase C-terminal" evidence="10">
    <location>
        <begin position="223"/>
        <end position="258"/>
    </location>
</feature>
<keyword evidence="6" id="KW-0808">Transferase</keyword>
<organism evidence="11">
    <name type="scientific">marine sediment metagenome</name>
    <dbReference type="NCBI Taxonomy" id="412755"/>
    <lineage>
        <taxon>unclassified sequences</taxon>
        <taxon>metagenomes</taxon>
        <taxon>ecological metagenomes</taxon>
    </lineage>
</organism>
<evidence type="ECO:0000256" key="2">
    <source>
        <dbReference type="ARBA" id="ARBA00002869"/>
    </source>
</evidence>
<dbReference type="GO" id="GO:0006783">
    <property type="term" value="P:heme biosynthetic process"/>
    <property type="evidence" value="ECO:0007669"/>
    <property type="project" value="TreeGrafter"/>
</dbReference>
<protein>
    <recommendedName>
        <fullName evidence="5">hydroxymethylbilane synthase</fullName>
        <ecNumber evidence="5">2.5.1.61</ecNumber>
    </recommendedName>
</protein>
<dbReference type="PANTHER" id="PTHR11557">
    <property type="entry name" value="PORPHOBILINOGEN DEAMINASE"/>
    <property type="match status" value="1"/>
</dbReference>
<dbReference type="PROSITE" id="PS00533">
    <property type="entry name" value="PORPHOBILINOGEN_DEAM"/>
    <property type="match status" value="1"/>
</dbReference>
<dbReference type="EC" id="2.5.1.61" evidence="5"/>
<evidence type="ECO:0000259" key="9">
    <source>
        <dbReference type="Pfam" id="PF01379"/>
    </source>
</evidence>
<dbReference type="SUPFAM" id="SSF54782">
    <property type="entry name" value="Porphobilinogen deaminase (hydroxymethylbilane synthase), C-terminal domain"/>
    <property type="match status" value="1"/>
</dbReference>
<gene>
    <name evidence="11" type="ORF">S06H3_12396</name>
</gene>
<comment type="pathway">
    <text evidence="3">Porphyrin-containing compound metabolism; protoporphyrin-IX biosynthesis; coproporphyrinogen-III from 5-aminolevulinate: step 2/4.</text>
</comment>
<feature type="non-terminal residue" evidence="11">
    <location>
        <position position="1"/>
    </location>
</feature>
<evidence type="ECO:0000256" key="3">
    <source>
        <dbReference type="ARBA" id="ARBA00004735"/>
    </source>
</evidence>
<evidence type="ECO:0000256" key="4">
    <source>
        <dbReference type="ARBA" id="ARBA00005638"/>
    </source>
</evidence>
<dbReference type="AlphaFoldDB" id="X1LNZ3"/>
<dbReference type="EMBL" id="BARV01006070">
    <property type="protein sequence ID" value="GAI07536.1"/>
    <property type="molecule type" value="Genomic_DNA"/>
</dbReference>
<reference evidence="11" key="1">
    <citation type="journal article" date="2014" name="Front. Microbiol.">
        <title>High frequency of phylogenetically diverse reductive dehalogenase-homologous genes in deep subseafloor sedimentary metagenomes.</title>
        <authorList>
            <person name="Kawai M."/>
            <person name="Futagami T."/>
            <person name="Toyoda A."/>
            <person name="Takaki Y."/>
            <person name="Nishi S."/>
            <person name="Hori S."/>
            <person name="Arai W."/>
            <person name="Tsubouchi T."/>
            <person name="Morono Y."/>
            <person name="Uchiyama I."/>
            <person name="Ito T."/>
            <person name="Fujiyama A."/>
            <person name="Inagaki F."/>
            <person name="Takami H."/>
        </authorList>
    </citation>
    <scope>NUCLEOTIDE SEQUENCE</scope>
    <source>
        <strain evidence="11">Expedition CK06-06</strain>
    </source>
</reference>
<dbReference type="FunFam" id="3.40.190.10:FF:000005">
    <property type="entry name" value="Porphobilinogen deaminase"/>
    <property type="match status" value="1"/>
</dbReference>
<sequence length="279" mass="29734">KSIIIGSRGSQLALIQSESVAAKIRELNPSLKVSISKIVTKGDRNRRTHFDRIAGVGIFVKELEEALINGRIDLAVHSLKDVPTQIPQGLRLAAVTERIDPRDVLVSRAGSLAELPAGSRIGTGSFRRAIQLAGYRPDLEVGNIRGNVGTRLRKVSRGEFDGVILAAAALIRLGWEDQISEYLPLEHFLPAVGQGALSVETRLGDEEIAELISPINHLPTWQGITAERAFLSALGGGCRTPIAALGTVAGNILRLEGMPATIAPATLGWVHNTSSTSLG</sequence>
<comment type="function">
    <text evidence="2">Tetrapolymerization of the monopyrrole PBG into the hydroxymethylbilane pre-uroporphyrinogen in several discrete steps.</text>
</comment>
<accession>X1LNZ3</accession>
<evidence type="ECO:0000256" key="8">
    <source>
        <dbReference type="ARBA" id="ARBA00048169"/>
    </source>
</evidence>
<dbReference type="InterPro" id="IPR022417">
    <property type="entry name" value="Porphobilin_deaminase_N"/>
</dbReference>
<evidence type="ECO:0000256" key="7">
    <source>
        <dbReference type="ARBA" id="ARBA00023244"/>
    </source>
</evidence>
<evidence type="ECO:0000256" key="6">
    <source>
        <dbReference type="ARBA" id="ARBA00022679"/>
    </source>
</evidence>
<dbReference type="Gene3D" id="3.30.160.40">
    <property type="entry name" value="Porphobilinogen deaminase, C-terminal domain"/>
    <property type="match status" value="1"/>
</dbReference>
<dbReference type="GO" id="GO:0005737">
    <property type="term" value="C:cytoplasm"/>
    <property type="evidence" value="ECO:0007669"/>
    <property type="project" value="TreeGrafter"/>
</dbReference>
<evidence type="ECO:0000256" key="5">
    <source>
        <dbReference type="ARBA" id="ARBA00012655"/>
    </source>
</evidence>
<dbReference type="InterPro" id="IPR022419">
    <property type="entry name" value="Porphobilin_deaminase_cofac_BS"/>
</dbReference>
<dbReference type="PRINTS" id="PR00151">
    <property type="entry name" value="PORPHBDMNASE"/>
</dbReference>
<comment type="catalytic activity">
    <reaction evidence="8">
        <text>4 porphobilinogen + H2O = hydroxymethylbilane + 4 NH4(+)</text>
        <dbReference type="Rhea" id="RHEA:13185"/>
        <dbReference type="ChEBI" id="CHEBI:15377"/>
        <dbReference type="ChEBI" id="CHEBI:28938"/>
        <dbReference type="ChEBI" id="CHEBI:57845"/>
        <dbReference type="ChEBI" id="CHEBI:58126"/>
        <dbReference type="EC" id="2.5.1.61"/>
    </reaction>
</comment>
<dbReference type="SUPFAM" id="SSF53850">
    <property type="entry name" value="Periplasmic binding protein-like II"/>
    <property type="match status" value="1"/>
</dbReference>
<dbReference type="Pfam" id="PF01379">
    <property type="entry name" value="Porphobil_deam"/>
    <property type="match status" value="1"/>
</dbReference>